<dbReference type="SUPFAM" id="SSF50630">
    <property type="entry name" value="Acid proteases"/>
    <property type="match status" value="1"/>
</dbReference>
<dbReference type="Proteomes" id="UP000288805">
    <property type="component" value="Unassembled WGS sequence"/>
</dbReference>
<evidence type="ECO:0000256" key="2">
    <source>
        <dbReference type="ARBA" id="ARBA00007447"/>
    </source>
</evidence>
<dbReference type="PROSITE" id="PS51767">
    <property type="entry name" value="PEPTIDASE_A1"/>
    <property type="match status" value="1"/>
</dbReference>
<accession>A0A438KC41</accession>
<evidence type="ECO:0000313" key="8">
    <source>
        <dbReference type="Proteomes" id="UP000288805"/>
    </source>
</evidence>
<evidence type="ECO:0000259" key="6">
    <source>
        <dbReference type="PROSITE" id="PS51767"/>
    </source>
</evidence>
<dbReference type="Pfam" id="PF14543">
    <property type="entry name" value="TAXi_N"/>
    <property type="match status" value="1"/>
</dbReference>
<feature type="domain" description="Peptidase A1" evidence="6">
    <location>
        <begin position="123"/>
        <end position="479"/>
    </location>
</feature>
<dbReference type="AlphaFoldDB" id="A0A438KC41"/>
<comment type="similarity">
    <text evidence="2">Belongs to the peptidase A1 family.</text>
</comment>
<dbReference type="GO" id="GO:0005576">
    <property type="term" value="C:extracellular region"/>
    <property type="evidence" value="ECO:0007669"/>
    <property type="project" value="UniProtKB-SubCell"/>
</dbReference>
<evidence type="ECO:0000256" key="1">
    <source>
        <dbReference type="ARBA" id="ARBA00004239"/>
    </source>
</evidence>
<dbReference type="InterPro" id="IPR001461">
    <property type="entry name" value="Aspartic_peptidase_A1"/>
</dbReference>
<dbReference type="GO" id="GO:0004190">
    <property type="term" value="F:aspartic-type endopeptidase activity"/>
    <property type="evidence" value="ECO:0007669"/>
    <property type="project" value="InterPro"/>
</dbReference>
<dbReference type="InterPro" id="IPR032799">
    <property type="entry name" value="TAXi_C"/>
</dbReference>
<dbReference type="FunFam" id="2.40.70.10:FF:000041">
    <property type="entry name" value="Basic 7S globulin"/>
    <property type="match status" value="1"/>
</dbReference>
<reference evidence="7 8" key="1">
    <citation type="journal article" date="2018" name="PLoS Genet.">
        <title>Population sequencing reveals clonal diversity and ancestral inbreeding in the grapevine cultivar Chardonnay.</title>
        <authorList>
            <person name="Roach M.J."/>
            <person name="Johnson D.L."/>
            <person name="Bohlmann J."/>
            <person name="van Vuuren H.J."/>
            <person name="Jones S.J."/>
            <person name="Pretorius I.S."/>
            <person name="Schmidt S.A."/>
            <person name="Borneman A.R."/>
        </authorList>
    </citation>
    <scope>NUCLEOTIDE SEQUENCE [LARGE SCALE GENOMIC DNA]</scope>
    <source>
        <strain evidence="8">cv. Chardonnay</strain>
        <tissue evidence="7">Leaf</tissue>
    </source>
</reference>
<comment type="subcellular location">
    <subcellularLocation>
        <location evidence="1">Secreted</location>
        <location evidence="1">Extracellular space</location>
    </subcellularLocation>
</comment>
<dbReference type="CDD" id="cd05489">
    <property type="entry name" value="xylanase_inhibitor_I_like"/>
    <property type="match status" value="1"/>
</dbReference>
<dbReference type="InterPro" id="IPR021109">
    <property type="entry name" value="Peptidase_aspartic_dom_sf"/>
</dbReference>
<gene>
    <name evidence="7" type="primary">BG_5</name>
    <name evidence="7" type="ORF">CK203_007065</name>
</gene>
<dbReference type="SMR" id="A0A438KC41"/>
<keyword evidence="3" id="KW-0964">Secreted</keyword>
<evidence type="ECO:0000256" key="5">
    <source>
        <dbReference type="ARBA" id="ARBA00023157"/>
    </source>
</evidence>
<comment type="caution">
    <text evidence="7">The sequence shown here is derived from an EMBL/GenBank/DDBJ whole genome shotgun (WGS) entry which is preliminary data.</text>
</comment>
<dbReference type="GO" id="GO:0006508">
    <property type="term" value="P:proteolysis"/>
    <property type="evidence" value="ECO:0007669"/>
    <property type="project" value="InterPro"/>
</dbReference>
<organism evidence="7 8">
    <name type="scientific">Vitis vinifera</name>
    <name type="common">Grape</name>
    <dbReference type="NCBI Taxonomy" id="29760"/>
    <lineage>
        <taxon>Eukaryota</taxon>
        <taxon>Viridiplantae</taxon>
        <taxon>Streptophyta</taxon>
        <taxon>Embryophyta</taxon>
        <taxon>Tracheophyta</taxon>
        <taxon>Spermatophyta</taxon>
        <taxon>Magnoliopsida</taxon>
        <taxon>eudicotyledons</taxon>
        <taxon>Gunneridae</taxon>
        <taxon>Pentapetalae</taxon>
        <taxon>rosids</taxon>
        <taxon>Vitales</taxon>
        <taxon>Vitaceae</taxon>
        <taxon>Viteae</taxon>
        <taxon>Vitis</taxon>
    </lineage>
</organism>
<dbReference type="PANTHER" id="PTHR47965:SF28">
    <property type="entry name" value="BASIC 7S GLOBULIN"/>
    <property type="match status" value="1"/>
</dbReference>
<dbReference type="PANTHER" id="PTHR47965">
    <property type="entry name" value="ASPARTYL PROTEASE-RELATED"/>
    <property type="match status" value="1"/>
</dbReference>
<protein>
    <submittedName>
        <fullName evidence="7">Basic 7S globulin</fullName>
    </submittedName>
</protein>
<dbReference type="InterPro" id="IPR033868">
    <property type="entry name" value="Xylanase_inhibitor_I-like"/>
</dbReference>
<sequence length="508" mass="54937">MQFLTSYRVVRLSGPLCPEWGGQFVIQRDTGCMGGDTCLSAKCTPTLIVIITPYALPPFHHCPIFSTARNGSLSSLPPRFFALIILVAADQQPPTTLLTNDSVSSRPNALVLLVSKNEATNLHVVDIQKRTPLKPVPLVLDVNGRSLWVDCESNYLSSTYNAPQCHSTQCSRANLHDCRTCSAQTRPGCHNNTCGLNAANPISGETAFGELAQDVLSIPSTDGSSLGQLVTIPQFLFACAPSSLAQKGFPPAVQGVVGLGHTSIALPTQLASHFGFQQKFALCLTSPLNHGVLFLGEAPYRLHPGIDVSHPLGSTPLSISREGEYFIQVTSIRINERVVPVNPALLNRRPGSTLISTTTPYTVLEHSIYQTFTQFYANQMSWAPRVQPIAPFGLCFDATKMTATQIGPEVANIDLVLHNRNNVWRIVGANSMVQPRPGVWCLGFVDGGSNPKAPIILGSYQLEDNLLQFDLARSKLGFSSSLLFRGTHCGNFFVGSAQTSAAKEEKHV</sequence>
<dbReference type="Gene3D" id="2.40.70.10">
    <property type="entry name" value="Acid Proteases"/>
    <property type="match status" value="2"/>
</dbReference>
<dbReference type="InterPro" id="IPR033121">
    <property type="entry name" value="PEPTIDASE_A1"/>
</dbReference>
<keyword evidence="4" id="KW-0732">Signal</keyword>
<keyword evidence="5" id="KW-1015">Disulfide bond</keyword>
<name>A0A438KC41_VITVI</name>
<proteinExistence type="inferred from homology"/>
<evidence type="ECO:0000313" key="7">
    <source>
        <dbReference type="EMBL" id="RVX18775.1"/>
    </source>
</evidence>
<evidence type="ECO:0000256" key="4">
    <source>
        <dbReference type="ARBA" id="ARBA00022729"/>
    </source>
</evidence>
<dbReference type="FunFam" id="2.40.70.10:FF:000045">
    <property type="entry name" value="Basic 7S globulin"/>
    <property type="match status" value="1"/>
</dbReference>
<dbReference type="Pfam" id="PF14541">
    <property type="entry name" value="TAXi_C"/>
    <property type="match status" value="1"/>
</dbReference>
<dbReference type="InterPro" id="IPR032861">
    <property type="entry name" value="TAXi_N"/>
</dbReference>
<dbReference type="EMBL" id="QGNW01000010">
    <property type="protein sequence ID" value="RVX18775.1"/>
    <property type="molecule type" value="Genomic_DNA"/>
</dbReference>
<evidence type="ECO:0000256" key="3">
    <source>
        <dbReference type="ARBA" id="ARBA00022525"/>
    </source>
</evidence>